<dbReference type="Gene3D" id="2.160.20.10">
    <property type="entry name" value="Single-stranded right-handed beta-helix, Pectin lyase-like"/>
    <property type="match status" value="1"/>
</dbReference>
<dbReference type="SUPFAM" id="SSF51126">
    <property type="entry name" value="Pectin lyase-like"/>
    <property type="match status" value="1"/>
</dbReference>
<dbReference type="RefSeq" id="WP_006783899.1">
    <property type="nucleotide sequence ID" value="NZ_CABJBH010000020.1"/>
</dbReference>
<name>A0A9X4XBN2_9FIRM</name>
<reference evidence="2 3" key="1">
    <citation type="journal article" date="2019" name="Nat. Med.">
        <title>A library of human gut bacterial isolates paired with longitudinal multiomics data enables mechanistic microbiome research.</title>
        <authorList>
            <person name="Poyet M."/>
            <person name="Groussin M."/>
            <person name="Gibbons S.M."/>
            <person name="Avila-Pacheco J."/>
            <person name="Jiang X."/>
            <person name="Kearney S.M."/>
            <person name="Perrotta A.R."/>
            <person name="Berdy B."/>
            <person name="Zhao S."/>
            <person name="Lieberman T.D."/>
            <person name="Swanson P.K."/>
            <person name="Smith M."/>
            <person name="Roesemann S."/>
            <person name="Alexander J.E."/>
            <person name="Rich S.A."/>
            <person name="Livny J."/>
            <person name="Vlamakis H."/>
            <person name="Clish C."/>
            <person name="Bullock K."/>
            <person name="Deik A."/>
            <person name="Scott J."/>
            <person name="Pierce K.A."/>
            <person name="Xavier R.J."/>
            <person name="Alm E.J."/>
        </authorList>
    </citation>
    <scope>NUCLEOTIDE SEQUENCE [LARGE SCALE GENOMIC DNA]</scope>
    <source>
        <strain evidence="2 3">BIOML-A198</strain>
    </source>
</reference>
<proteinExistence type="predicted"/>
<dbReference type="InterPro" id="IPR012334">
    <property type="entry name" value="Pectin_lyas_fold"/>
</dbReference>
<accession>A0A9X4XBN2</accession>
<dbReference type="Pfam" id="PF13229">
    <property type="entry name" value="Beta_helix"/>
    <property type="match status" value="1"/>
</dbReference>
<evidence type="ECO:0000313" key="2">
    <source>
        <dbReference type="EMBL" id="MTK20468.1"/>
    </source>
</evidence>
<dbReference type="EMBL" id="WMQE01000005">
    <property type="protein sequence ID" value="MTK20468.1"/>
    <property type="molecule type" value="Genomic_DNA"/>
</dbReference>
<dbReference type="AlphaFoldDB" id="A0A9X4XBN2"/>
<dbReference type="SMART" id="SM00710">
    <property type="entry name" value="PbH1"/>
    <property type="match status" value="6"/>
</dbReference>
<gene>
    <name evidence="2" type="ORF">GMA92_03315</name>
</gene>
<sequence length="352" mass="38583">MATIEVTGSDMTIQEAINNASPGDKIQVQSGIYRENLFINVDNLTIFGDGEVILDGTDQGLVGITIDANEVILANLTFQNFTIGILSIGDKNVFHHVKSDSNVGSGFKISGHLNTVRQCQINNNQDKGIILSGRENLFYENSLEGNRRGGFLAGPGDFRENIIANNYFDGNGNFAININTTYSDKNIVYTNLIQNSSNGIIVKRGRFFIGLNTITNINQIGIMIEGNYSIIFKNTLINSKNGIMLKANDSSIIENVVEHINNTAILIQGNRNYARQNTVSQFHDVGILVNGFSNTLRCNTPLTSVVNYSATGENNVANDTTCDTLANGIQEINLDNLTDGYKGLLELFYKNF</sequence>
<evidence type="ECO:0000313" key="3">
    <source>
        <dbReference type="Proteomes" id="UP000487649"/>
    </source>
</evidence>
<protein>
    <recommendedName>
        <fullName evidence="1">Right handed beta helix domain-containing protein</fullName>
    </recommendedName>
</protein>
<comment type="caution">
    <text evidence="2">The sequence shown here is derived from an EMBL/GenBank/DDBJ whole genome shotgun (WGS) entry which is preliminary data.</text>
</comment>
<organism evidence="2 3">
    <name type="scientific">Turicibacter sanguinis</name>
    <dbReference type="NCBI Taxonomy" id="154288"/>
    <lineage>
        <taxon>Bacteria</taxon>
        <taxon>Bacillati</taxon>
        <taxon>Bacillota</taxon>
        <taxon>Erysipelotrichia</taxon>
        <taxon>Erysipelotrichales</taxon>
        <taxon>Turicibacteraceae</taxon>
        <taxon>Turicibacter</taxon>
    </lineage>
</organism>
<dbReference type="Proteomes" id="UP000487649">
    <property type="component" value="Unassembled WGS sequence"/>
</dbReference>
<dbReference type="InterPro" id="IPR011050">
    <property type="entry name" value="Pectin_lyase_fold/virulence"/>
</dbReference>
<dbReference type="InterPro" id="IPR039448">
    <property type="entry name" value="Beta_helix"/>
</dbReference>
<dbReference type="InterPro" id="IPR006626">
    <property type="entry name" value="PbH1"/>
</dbReference>
<feature type="domain" description="Right handed beta helix" evidence="1">
    <location>
        <begin position="63"/>
        <end position="203"/>
    </location>
</feature>
<evidence type="ECO:0000259" key="1">
    <source>
        <dbReference type="Pfam" id="PF13229"/>
    </source>
</evidence>